<keyword evidence="1" id="KW-0285">Flavoprotein</keyword>
<dbReference type="Gene3D" id="3.40.50.360">
    <property type="match status" value="1"/>
</dbReference>
<dbReference type="SUPFAM" id="SSF52218">
    <property type="entry name" value="Flavoproteins"/>
    <property type="match status" value="1"/>
</dbReference>
<dbReference type="InterPro" id="IPR008254">
    <property type="entry name" value="Flavodoxin/NO_synth"/>
</dbReference>
<dbReference type="InterPro" id="IPR001094">
    <property type="entry name" value="Flavdoxin-like"/>
</dbReference>
<dbReference type="AlphaFoldDB" id="K0RB84"/>
<dbReference type="GO" id="GO:0050660">
    <property type="term" value="F:flavin adenine dinucleotide binding"/>
    <property type="evidence" value="ECO:0007669"/>
    <property type="project" value="TreeGrafter"/>
</dbReference>
<dbReference type="PROSITE" id="PS50902">
    <property type="entry name" value="FLAVODOXIN_LIKE"/>
    <property type="match status" value="1"/>
</dbReference>
<proteinExistence type="predicted"/>
<dbReference type="eggNOG" id="KOG1158">
    <property type="taxonomic scope" value="Eukaryota"/>
</dbReference>
<gene>
    <name evidence="4" type="ORF">THAOC_34994</name>
</gene>
<comment type="caution">
    <text evidence="4">The sequence shown here is derived from an EMBL/GenBank/DDBJ whole genome shotgun (WGS) entry which is preliminary data.</text>
</comment>
<dbReference type="Proteomes" id="UP000266841">
    <property type="component" value="Unassembled WGS sequence"/>
</dbReference>
<keyword evidence="5" id="KW-1185">Reference proteome</keyword>
<name>K0RB84_THAOC</name>
<organism evidence="4 5">
    <name type="scientific">Thalassiosira oceanica</name>
    <name type="common">Marine diatom</name>
    <dbReference type="NCBI Taxonomy" id="159749"/>
    <lineage>
        <taxon>Eukaryota</taxon>
        <taxon>Sar</taxon>
        <taxon>Stramenopiles</taxon>
        <taxon>Ochrophyta</taxon>
        <taxon>Bacillariophyta</taxon>
        <taxon>Coscinodiscophyceae</taxon>
        <taxon>Thalassiosirophycidae</taxon>
        <taxon>Thalassiosirales</taxon>
        <taxon>Thalassiosiraceae</taxon>
        <taxon>Thalassiosira</taxon>
    </lineage>
</organism>
<accession>K0RB84</accession>
<dbReference type="Pfam" id="PF00258">
    <property type="entry name" value="Flavodoxin_1"/>
    <property type="match status" value="1"/>
</dbReference>
<feature type="transmembrane region" description="Helical" evidence="2">
    <location>
        <begin position="208"/>
        <end position="227"/>
    </location>
</feature>
<keyword evidence="2" id="KW-1133">Transmembrane helix</keyword>
<sequence>MCGPMNSNKRILAVYGTEMGSTKVEAKKIVGSWEEKENLAVELLEGNEAADVFDTITPKKYDLLVVFTSSYGDGDAPSGYGKFLYKIYEAAKEGNKPLSGLEHSVLGFGSTAYETFQNIPRLTDRLLGHSGSRRFLKRTEIDEMDDFEEIEGNIRAWRESVAKHCAEAKDTVSTPSVCEWTEPKSDVYEKTLGADGYEVGARPSQMGGLAFVPIIGAVAAFAYYRFYQEPEST</sequence>
<evidence type="ECO:0000256" key="1">
    <source>
        <dbReference type="ARBA" id="ARBA00022630"/>
    </source>
</evidence>
<dbReference type="PRINTS" id="PR00369">
    <property type="entry name" value="FLAVODOXIN"/>
</dbReference>
<keyword evidence="2" id="KW-0472">Membrane</keyword>
<dbReference type="GO" id="GO:0005829">
    <property type="term" value="C:cytosol"/>
    <property type="evidence" value="ECO:0007669"/>
    <property type="project" value="TreeGrafter"/>
</dbReference>
<protein>
    <recommendedName>
        <fullName evidence="3">Flavodoxin-like domain-containing protein</fullName>
    </recommendedName>
</protein>
<dbReference type="GO" id="GO:0016491">
    <property type="term" value="F:oxidoreductase activity"/>
    <property type="evidence" value="ECO:0007669"/>
    <property type="project" value="TreeGrafter"/>
</dbReference>
<feature type="domain" description="Flavodoxin-like" evidence="3">
    <location>
        <begin position="11"/>
        <end position="162"/>
    </location>
</feature>
<keyword evidence="2" id="KW-0812">Transmembrane</keyword>
<dbReference type="GO" id="GO:0010181">
    <property type="term" value="F:FMN binding"/>
    <property type="evidence" value="ECO:0007669"/>
    <property type="project" value="InterPro"/>
</dbReference>
<reference evidence="4 5" key="1">
    <citation type="journal article" date="2012" name="Genome Biol.">
        <title>Genome and low-iron response of an oceanic diatom adapted to chronic iron limitation.</title>
        <authorList>
            <person name="Lommer M."/>
            <person name="Specht M."/>
            <person name="Roy A.S."/>
            <person name="Kraemer L."/>
            <person name="Andreson R."/>
            <person name="Gutowska M.A."/>
            <person name="Wolf J."/>
            <person name="Bergner S.V."/>
            <person name="Schilhabel M.B."/>
            <person name="Klostermeier U.C."/>
            <person name="Beiko R.G."/>
            <person name="Rosenstiel P."/>
            <person name="Hippler M."/>
            <person name="Laroche J."/>
        </authorList>
    </citation>
    <scope>NUCLEOTIDE SEQUENCE [LARGE SCALE GENOMIC DNA]</scope>
    <source>
        <strain evidence="4 5">CCMP1005</strain>
    </source>
</reference>
<evidence type="ECO:0000259" key="3">
    <source>
        <dbReference type="PROSITE" id="PS50902"/>
    </source>
</evidence>
<dbReference type="InterPro" id="IPR029039">
    <property type="entry name" value="Flavoprotein-like_sf"/>
</dbReference>
<dbReference type="OrthoDB" id="1688044at2759"/>
<evidence type="ECO:0000313" key="5">
    <source>
        <dbReference type="Proteomes" id="UP000266841"/>
    </source>
</evidence>
<dbReference type="PANTHER" id="PTHR19384">
    <property type="entry name" value="NITRIC OXIDE SYNTHASE-RELATED"/>
    <property type="match status" value="1"/>
</dbReference>
<evidence type="ECO:0000256" key="2">
    <source>
        <dbReference type="SAM" id="Phobius"/>
    </source>
</evidence>
<evidence type="ECO:0000313" key="4">
    <source>
        <dbReference type="EMBL" id="EJK46341.1"/>
    </source>
</evidence>
<dbReference type="EMBL" id="AGNL01047815">
    <property type="protein sequence ID" value="EJK46341.1"/>
    <property type="molecule type" value="Genomic_DNA"/>
</dbReference>